<dbReference type="SUPFAM" id="SSF47459">
    <property type="entry name" value="HLH, helix-loop-helix DNA-binding domain"/>
    <property type="match status" value="1"/>
</dbReference>
<evidence type="ECO:0000313" key="7">
    <source>
        <dbReference type="EMBL" id="KAJ8447088.1"/>
    </source>
</evidence>
<evidence type="ECO:0000256" key="3">
    <source>
        <dbReference type="ARBA" id="ARBA00023163"/>
    </source>
</evidence>
<protein>
    <recommendedName>
        <fullName evidence="6">BHLH domain-containing protein</fullName>
    </recommendedName>
</protein>
<gene>
    <name evidence="7" type="ORF">Cgig2_022817</name>
</gene>
<evidence type="ECO:0000256" key="5">
    <source>
        <dbReference type="SAM" id="MobiDB-lite"/>
    </source>
</evidence>
<comment type="caution">
    <text evidence="7">The sequence shown here is derived from an EMBL/GenBank/DDBJ whole genome shotgun (WGS) entry which is preliminary data.</text>
</comment>
<feature type="region of interest" description="Disordered" evidence="5">
    <location>
        <begin position="200"/>
        <end position="219"/>
    </location>
</feature>
<feature type="domain" description="BHLH" evidence="6">
    <location>
        <begin position="133"/>
        <end position="182"/>
    </location>
</feature>
<dbReference type="GO" id="GO:0005634">
    <property type="term" value="C:nucleus"/>
    <property type="evidence" value="ECO:0007669"/>
    <property type="project" value="UniProtKB-SubCell"/>
</dbReference>
<proteinExistence type="predicted"/>
<accession>A0A9Q1QLG5</accession>
<organism evidence="7 8">
    <name type="scientific">Carnegiea gigantea</name>
    <dbReference type="NCBI Taxonomy" id="171969"/>
    <lineage>
        <taxon>Eukaryota</taxon>
        <taxon>Viridiplantae</taxon>
        <taxon>Streptophyta</taxon>
        <taxon>Embryophyta</taxon>
        <taxon>Tracheophyta</taxon>
        <taxon>Spermatophyta</taxon>
        <taxon>Magnoliopsida</taxon>
        <taxon>eudicotyledons</taxon>
        <taxon>Gunneridae</taxon>
        <taxon>Pentapetalae</taxon>
        <taxon>Caryophyllales</taxon>
        <taxon>Cactineae</taxon>
        <taxon>Cactaceae</taxon>
        <taxon>Cactoideae</taxon>
        <taxon>Echinocereeae</taxon>
        <taxon>Carnegiea</taxon>
    </lineage>
</organism>
<evidence type="ECO:0000256" key="4">
    <source>
        <dbReference type="ARBA" id="ARBA00023242"/>
    </source>
</evidence>
<dbReference type="GO" id="GO:0000976">
    <property type="term" value="F:transcription cis-regulatory region binding"/>
    <property type="evidence" value="ECO:0007669"/>
    <property type="project" value="UniProtKB-ARBA"/>
</dbReference>
<dbReference type="EMBL" id="JAKOGI010000041">
    <property type="protein sequence ID" value="KAJ8447088.1"/>
    <property type="molecule type" value="Genomic_DNA"/>
</dbReference>
<feature type="region of interest" description="Disordered" evidence="5">
    <location>
        <begin position="1"/>
        <end position="51"/>
    </location>
</feature>
<keyword evidence="3" id="KW-0804">Transcription</keyword>
<sequence length="219" mass="24230">MASTMPSFEDNTDRSRESKPKKRRRIETVNQDPSSNSFHNSRNHLRWRSPAEEHTYSSKLLEALRQVRSRNPSPRAPSGSRAVREAADRVLAIAARGRTRWSHAILANRLKLRLRGHKKVQARSKVPATGSSRLSSPAIGERVQRLPPLEKRVKVLGRLVPGCRKLSFPNLLEEATDYIAALQMQVRAMAALADLITGSTAGSSSQMESSTTGDSSIAL</sequence>
<dbReference type="CDD" id="cd11444">
    <property type="entry name" value="bHLH_AtIBH1_like"/>
    <property type="match status" value="1"/>
</dbReference>
<dbReference type="GO" id="GO:0006355">
    <property type="term" value="P:regulation of DNA-templated transcription"/>
    <property type="evidence" value="ECO:0007669"/>
    <property type="project" value="InterPro"/>
</dbReference>
<dbReference type="GO" id="GO:0046983">
    <property type="term" value="F:protein dimerization activity"/>
    <property type="evidence" value="ECO:0007669"/>
    <property type="project" value="InterPro"/>
</dbReference>
<keyword evidence="4" id="KW-0539">Nucleus</keyword>
<reference evidence="7" key="1">
    <citation type="submission" date="2022-04" db="EMBL/GenBank/DDBJ databases">
        <title>Carnegiea gigantea Genome sequencing and assembly v2.</title>
        <authorList>
            <person name="Copetti D."/>
            <person name="Sanderson M.J."/>
            <person name="Burquez A."/>
            <person name="Wojciechowski M.F."/>
        </authorList>
    </citation>
    <scope>NUCLEOTIDE SEQUENCE</scope>
    <source>
        <strain evidence="7">SGP5-SGP5p</strain>
        <tissue evidence="7">Aerial part</tissue>
    </source>
</reference>
<evidence type="ECO:0000259" key="6">
    <source>
        <dbReference type="PROSITE" id="PS50888"/>
    </source>
</evidence>
<keyword evidence="2" id="KW-0805">Transcription regulation</keyword>
<dbReference type="InterPro" id="IPR011598">
    <property type="entry name" value="bHLH_dom"/>
</dbReference>
<dbReference type="Proteomes" id="UP001153076">
    <property type="component" value="Unassembled WGS sequence"/>
</dbReference>
<dbReference type="OrthoDB" id="1647165at2759"/>
<dbReference type="InterPro" id="IPR044660">
    <property type="entry name" value="IBH1-like"/>
</dbReference>
<dbReference type="PANTHER" id="PTHR33124">
    <property type="entry name" value="TRANSCRIPTION FACTOR IBH1-LIKE 1"/>
    <property type="match status" value="1"/>
</dbReference>
<keyword evidence="8" id="KW-1185">Reference proteome</keyword>
<dbReference type="InterPro" id="IPR059002">
    <property type="entry name" value="IBH1_N"/>
</dbReference>
<evidence type="ECO:0000256" key="2">
    <source>
        <dbReference type="ARBA" id="ARBA00023015"/>
    </source>
</evidence>
<dbReference type="PANTHER" id="PTHR33124:SF12">
    <property type="entry name" value="TRANSCRIPTION FACTOR BHLH148"/>
    <property type="match status" value="1"/>
</dbReference>
<dbReference type="AlphaFoldDB" id="A0A9Q1QLG5"/>
<evidence type="ECO:0000313" key="8">
    <source>
        <dbReference type="Proteomes" id="UP001153076"/>
    </source>
</evidence>
<dbReference type="InterPro" id="IPR044549">
    <property type="entry name" value="bHLH_AtIBH1-like"/>
</dbReference>
<name>A0A9Q1QLG5_9CARY</name>
<dbReference type="InterPro" id="IPR036638">
    <property type="entry name" value="HLH_DNA-bd_sf"/>
</dbReference>
<dbReference type="PROSITE" id="PS50888">
    <property type="entry name" value="BHLH"/>
    <property type="match status" value="1"/>
</dbReference>
<feature type="compositionally biased region" description="Polar residues" evidence="5">
    <location>
        <begin position="28"/>
        <end position="40"/>
    </location>
</feature>
<evidence type="ECO:0000256" key="1">
    <source>
        <dbReference type="ARBA" id="ARBA00004123"/>
    </source>
</evidence>
<comment type="subcellular location">
    <subcellularLocation>
        <location evidence="1">Nucleus</location>
    </subcellularLocation>
</comment>
<dbReference type="Pfam" id="PF26576">
    <property type="entry name" value="IBH1_N"/>
    <property type="match status" value="1"/>
</dbReference>